<dbReference type="FunFam" id="3.40.50.2300:FF:000001">
    <property type="entry name" value="DNA-binding response regulator PhoB"/>
    <property type="match status" value="1"/>
</dbReference>
<feature type="DNA-binding region" description="OmpR/PhoB-type" evidence="7">
    <location>
        <begin position="131"/>
        <end position="230"/>
    </location>
</feature>
<dbReference type="CDD" id="cd00383">
    <property type="entry name" value="trans_reg_C"/>
    <property type="match status" value="1"/>
</dbReference>
<dbReference type="Gene3D" id="3.40.50.2300">
    <property type="match status" value="1"/>
</dbReference>
<evidence type="ECO:0000256" key="6">
    <source>
        <dbReference type="PROSITE-ProRule" id="PRU00169"/>
    </source>
</evidence>
<name>A0A100YWD7_TRASO</name>
<dbReference type="SUPFAM" id="SSF46894">
    <property type="entry name" value="C-terminal effector domain of the bipartite response regulators"/>
    <property type="match status" value="1"/>
</dbReference>
<dbReference type="STRING" id="1299998.AUL39_00770"/>
<evidence type="ECO:0000259" key="8">
    <source>
        <dbReference type="PROSITE" id="PS50110"/>
    </source>
</evidence>
<keyword evidence="1 6" id="KW-0597">Phosphoprotein</keyword>
<organism evidence="10 11">
    <name type="scientific">Tractidigestivibacter scatoligenes</name>
    <name type="common">Olsenella scatoligenes</name>
    <dbReference type="NCBI Taxonomy" id="1299998"/>
    <lineage>
        <taxon>Bacteria</taxon>
        <taxon>Bacillati</taxon>
        <taxon>Actinomycetota</taxon>
        <taxon>Coriobacteriia</taxon>
        <taxon>Coriobacteriales</taxon>
        <taxon>Atopobiaceae</taxon>
        <taxon>Tractidigestivibacter</taxon>
    </lineage>
</organism>
<dbReference type="InterPro" id="IPR001789">
    <property type="entry name" value="Sig_transdc_resp-reg_receiver"/>
</dbReference>
<dbReference type="EMBL" id="LOJF01000001">
    <property type="protein sequence ID" value="KUH58915.1"/>
    <property type="molecule type" value="Genomic_DNA"/>
</dbReference>
<dbReference type="InterPro" id="IPR001867">
    <property type="entry name" value="OmpR/PhoB-type_DNA-bd"/>
</dbReference>
<dbReference type="CDD" id="cd17574">
    <property type="entry name" value="REC_OmpR"/>
    <property type="match status" value="1"/>
</dbReference>
<keyword evidence="3" id="KW-0805">Transcription regulation</keyword>
<proteinExistence type="predicted"/>
<comment type="caution">
    <text evidence="10">The sequence shown here is derived from an EMBL/GenBank/DDBJ whole genome shotgun (WGS) entry which is preliminary data.</text>
</comment>
<sequence length="245" mass="27683">MASDEKKILLVEDEKAIRDVVAAYLDHENYIVRGVGDGQSAVEEFEKHSFDLVILDLMLPKLSGERVCRAIRETSNVPIIMLTAKGEVEDRVIGLELGADDYLIKPFSPRELIARVRALLRRAHTETEPQLEVLDFGDLVIDISGHKVMVEGKEVDLTASEFKLLTTLARYPGRVYTRMELVEKVLGYDFEGYERTIDSHVKNLRAKLGDDPRNPRWLYTVHGVGYRFEAPQADDKAKAAKAKAE</sequence>
<keyword evidence="4 7" id="KW-0238">DNA-binding</keyword>
<keyword evidence="11" id="KW-1185">Reference proteome</keyword>
<dbReference type="Gene3D" id="6.10.250.690">
    <property type="match status" value="1"/>
</dbReference>
<gene>
    <name evidence="10" type="ORF">AUL39_00770</name>
</gene>
<dbReference type="InterPro" id="IPR039420">
    <property type="entry name" value="WalR-like"/>
</dbReference>
<accession>A0A100YWD7</accession>
<dbReference type="PANTHER" id="PTHR48111">
    <property type="entry name" value="REGULATOR OF RPOS"/>
    <property type="match status" value="1"/>
</dbReference>
<dbReference type="GO" id="GO:0006355">
    <property type="term" value="P:regulation of DNA-templated transcription"/>
    <property type="evidence" value="ECO:0007669"/>
    <property type="project" value="InterPro"/>
</dbReference>
<dbReference type="InterPro" id="IPR016032">
    <property type="entry name" value="Sig_transdc_resp-reg_C-effctor"/>
</dbReference>
<dbReference type="InterPro" id="IPR011006">
    <property type="entry name" value="CheY-like_superfamily"/>
</dbReference>
<dbReference type="GO" id="GO:0005829">
    <property type="term" value="C:cytosol"/>
    <property type="evidence" value="ECO:0007669"/>
    <property type="project" value="TreeGrafter"/>
</dbReference>
<protein>
    <submittedName>
        <fullName evidence="10">Two-component system response regulator</fullName>
    </submittedName>
</protein>
<feature type="domain" description="OmpR/PhoB-type" evidence="9">
    <location>
        <begin position="131"/>
        <end position="230"/>
    </location>
</feature>
<evidence type="ECO:0000313" key="11">
    <source>
        <dbReference type="Proteomes" id="UP000054078"/>
    </source>
</evidence>
<dbReference type="InterPro" id="IPR036388">
    <property type="entry name" value="WH-like_DNA-bd_sf"/>
</dbReference>
<dbReference type="Pfam" id="PF00072">
    <property type="entry name" value="Response_reg"/>
    <property type="match status" value="1"/>
</dbReference>
<dbReference type="SMART" id="SM00862">
    <property type="entry name" value="Trans_reg_C"/>
    <property type="match status" value="1"/>
</dbReference>
<evidence type="ECO:0000259" key="9">
    <source>
        <dbReference type="PROSITE" id="PS51755"/>
    </source>
</evidence>
<dbReference type="GO" id="GO:0000976">
    <property type="term" value="F:transcription cis-regulatory region binding"/>
    <property type="evidence" value="ECO:0007669"/>
    <property type="project" value="TreeGrafter"/>
</dbReference>
<evidence type="ECO:0000256" key="1">
    <source>
        <dbReference type="ARBA" id="ARBA00022553"/>
    </source>
</evidence>
<dbReference type="SMART" id="SM00448">
    <property type="entry name" value="REC"/>
    <property type="match status" value="1"/>
</dbReference>
<dbReference type="PROSITE" id="PS50110">
    <property type="entry name" value="RESPONSE_REGULATORY"/>
    <property type="match status" value="1"/>
</dbReference>
<dbReference type="AlphaFoldDB" id="A0A100YWD7"/>
<evidence type="ECO:0000256" key="3">
    <source>
        <dbReference type="ARBA" id="ARBA00023015"/>
    </source>
</evidence>
<dbReference type="OrthoDB" id="9775518at2"/>
<dbReference type="SUPFAM" id="SSF52172">
    <property type="entry name" value="CheY-like"/>
    <property type="match status" value="1"/>
</dbReference>
<dbReference type="RefSeq" id="WP_032110099.1">
    <property type="nucleotide sequence ID" value="NZ_JAZHSO010000014.1"/>
</dbReference>
<evidence type="ECO:0000256" key="5">
    <source>
        <dbReference type="ARBA" id="ARBA00023163"/>
    </source>
</evidence>
<feature type="domain" description="Response regulatory" evidence="8">
    <location>
        <begin position="7"/>
        <end position="120"/>
    </location>
</feature>
<dbReference type="FunFam" id="1.10.10.10:FF:000018">
    <property type="entry name" value="DNA-binding response regulator ResD"/>
    <property type="match status" value="1"/>
</dbReference>
<reference evidence="10 11" key="1">
    <citation type="submission" date="2015-12" db="EMBL/GenBank/DDBJ databases">
        <title>Draft Genome Sequence of Olsenella scatoligenes SK9K4T; a Producer of 3-Methylindole- (skatole) and 4-Methylphenol- (p-cresol) Isolated from Pig Feces.</title>
        <authorList>
            <person name="Li X."/>
            <person name="Borg B."/>
            <person name="Canibe N."/>
        </authorList>
    </citation>
    <scope>NUCLEOTIDE SEQUENCE [LARGE SCALE GENOMIC DNA]</scope>
    <source>
        <strain evidence="10 11">SK9K4</strain>
    </source>
</reference>
<dbReference type="Proteomes" id="UP000054078">
    <property type="component" value="Unassembled WGS sequence"/>
</dbReference>
<keyword evidence="5" id="KW-0804">Transcription</keyword>
<evidence type="ECO:0000256" key="7">
    <source>
        <dbReference type="PROSITE-ProRule" id="PRU01091"/>
    </source>
</evidence>
<dbReference type="Gene3D" id="1.10.10.10">
    <property type="entry name" value="Winged helix-like DNA-binding domain superfamily/Winged helix DNA-binding domain"/>
    <property type="match status" value="1"/>
</dbReference>
<feature type="modified residue" description="4-aspartylphosphate" evidence="6">
    <location>
        <position position="56"/>
    </location>
</feature>
<dbReference type="Pfam" id="PF00486">
    <property type="entry name" value="Trans_reg_C"/>
    <property type="match status" value="1"/>
</dbReference>
<dbReference type="GO" id="GO:0000156">
    <property type="term" value="F:phosphorelay response regulator activity"/>
    <property type="evidence" value="ECO:0007669"/>
    <property type="project" value="TreeGrafter"/>
</dbReference>
<evidence type="ECO:0000313" key="10">
    <source>
        <dbReference type="EMBL" id="KUH58915.1"/>
    </source>
</evidence>
<evidence type="ECO:0000256" key="4">
    <source>
        <dbReference type="ARBA" id="ARBA00023125"/>
    </source>
</evidence>
<dbReference type="PROSITE" id="PS51755">
    <property type="entry name" value="OMPR_PHOB"/>
    <property type="match status" value="1"/>
</dbReference>
<evidence type="ECO:0000256" key="2">
    <source>
        <dbReference type="ARBA" id="ARBA00023012"/>
    </source>
</evidence>
<keyword evidence="2" id="KW-0902">Two-component regulatory system</keyword>
<dbReference type="PANTHER" id="PTHR48111:SF73">
    <property type="entry name" value="ALKALINE PHOSPHATASE SYNTHESIS TRANSCRIPTIONAL REGULATORY PROTEIN PHOP"/>
    <property type="match status" value="1"/>
</dbReference>
<dbReference type="GO" id="GO:0032993">
    <property type="term" value="C:protein-DNA complex"/>
    <property type="evidence" value="ECO:0007669"/>
    <property type="project" value="TreeGrafter"/>
</dbReference>